<dbReference type="HOGENOM" id="CLU_119740_0_0_1"/>
<dbReference type="Gramene" id="ORUFI01G15750.1">
    <property type="protein sequence ID" value="ORUFI01G15750.1"/>
    <property type="gene ID" value="ORUFI01G15750"/>
</dbReference>
<name>A0A0E0MVU1_ORYRU</name>
<evidence type="ECO:0000313" key="3">
    <source>
        <dbReference type="Proteomes" id="UP000008022"/>
    </source>
</evidence>
<organism evidence="2 3">
    <name type="scientific">Oryza rufipogon</name>
    <name type="common">Brownbeard rice</name>
    <name type="synonym">Asian wild rice</name>
    <dbReference type="NCBI Taxonomy" id="4529"/>
    <lineage>
        <taxon>Eukaryota</taxon>
        <taxon>Viridiplantae</taxon>
        <taxon>Streptophyta</taxon>
        <taxon>Embryophyta</taxon>
        <taxon>Tracheophyta</taxon>
        <taxon>Spermatophyta</taxon>
        <taxon>Magnoliopsida</taxon>
        <taxon>Liliopsida</taxon>
        <taxon>Poales</taxon>
        <taxon>Poaceae</taxon>
        <taxon>BOP clade</taxon>
        <taxon>Oryzoideae</taxon>
        <taxon>Oryzeae</taxon>
        <taxon>Oryzinae</taxon>
        <taxon>Oryza</taxon>
    </lineage>
</organism>
<protein>
    <submittedName>
        <fullName evidence="2">Uncharacterized protein</fullName>
    </submittedName>
</protein>
<keyword evidence="3" id="KW-1185">Reference proteome</keyword>
<dbReference type="OMA" id="AIAVWID"/>
<reference evidence="3" key="1">
    <citation type="submission" date="2013-06" db="EMBL/GenBank/DDBJ databases">
        <authorList>
            <person name="Zhao Q."/>
        </authorList>
    </citation>
    <scope>NUCLEOTIDE SEQUENCE</scope>
    <source>
        <strain evidence="3">cv. W1943</strain>
    </source>
</reference>
<accession>A0A0E0MVU1</accession>
<dbReference type="Proteomes" id="UP000008022">
    <property type="component" value="Unassembled WGS sequence"/>
</dbReference>
<feature type="region of interest" description="Disordered" evidence="1">
    <location>
        <begin position="85"/>
        <end position="136"/>
    </location>
</feature>
<dbReference type="EnsemblPlants" id="ORUFI01G15750.1">
    <property type="protein sequence ID" value="ORUFI01G15750.1"/>
    <property type="gene ID" value="ORUFI01G15750"/>
</dbReference>
<sequence length="148" mass="16235">MPSSRMVCSQMSIFTFQQSIPVWTGTKILVVGSNRIQRLVEFGTARYQFCSCYGTSREQRWKRKRATTSWIGDFNAIAVWIDATTATRNDEPPPPPGMTSRRRLDFNSAGTGNDEPLPPGVSGSTSASLGAGKKSSISARRCQEGLLL</sequence>
<reference evidence="2" key="2">
    <citation type="submission" date="2015-06" db="UniProtKB">
        <authorList>
            <consortium name="EnsemblPlants"/>
        </authorList>
    </citation>
    <scope>IDENTIFICATION</scope>
</reference>
<dbReference type="AlphaFoldDB" id="A0A0E0MVU1"/>
<evidence type="ECO:0000313" key="2">
    <source>
        <dbReference type="EnsemblPlants" id="ORUFI01G15750.1"/>
    </source>
</evidence>
<proteinExistence type="predicted"/>
<evidence type="ECO:0000256" key="1">
    <source>
        <dbReference type="SAM" id="MobiDB-lite"/>
    </source>
</evidence>